<dbReference type="Proteomes" id="UP001652741">
    <property type="component" value="Chromosome ssa21"/>
</dbReference>
<feature type="domain" description="PDZ" evidence="4">
    <location>
        <begin position="8"/>
        <end position="89"/>
    </location>
</feature>
<dbReference type="InterPro" id="IPR051067">
    <property type="entry name" value="NHER"/>
</dbReference>
<dbReference type="CTD" id="5174"/>
<organism evidence="5">
    <name type="scientific">Salmo salar</name>
    <name type="common">Atlantic salmon</name>
    <dbReference type="NCBI Taxonomy" id="8030"/>
    <lineage>
        <taxon>Eukaryota</taxon>
        <taxon>Metazoa</taxon>
        <taxon>Chordata</taxon>
        <taxon>Craniata</taxon>
        <taxon>Vertebrata</taxon>
        <taxon>Euteleostomi</taxon>
        <taxon>Actinopterygii</taxon>
        <taxon>Neopterygii</taxon>
        <taxon>Teleostei</taxon>
        <taxon>Protacanthopterygii</taxon>
        <taxon>Salmoniformes</taxon>
        <taxon>Salmonidae</taxon>
        <taxon>Salmoninae</taxon>
        <taxon>Salmo</taxon>
    </lineage>
</organism>
<dbReference type="STRING" id="8030.ENSSSAP00000029702"/>
<dbReference type="Gene3D" id="2.30.42.10">
    <property type="match status" value="4"/>
</dbReference>
<proteinExistence type="evidence at transcript level"/>
<feature type="compositionally biased region" description="Acidic residues" evidence="3">
    <location>
        <begin position="488"/>
        <end position="497"/>
    </location>
</feature>
<reference evidence="5" key="1">
    <citation type="submission" date="2008-10" db="EMBL/GenBank/DDBJ databases">
        <authorList>
            <consortium name="cGRASP (B.F. Koop &amp; W.S. Davidson)"/>
            <person name="Leong J."/>
            <person name="von Schalburg K."/>
            <person name="Cooper G."/>
            <person name="Moore R."/>
            <person name="Holt R."/>
            <person name="Davidson W.S."/>
            <person name="Koop B.F."/>
        </authorList>
    </citation>
    <scope>NUCLEOTIDE SEQUENCE</scope>
    <source>
        <tissue evidence="5">Brain</tissue>
    </source>
</reference>
<dbReference type="PaxDb" id="8030-ENSSSAP00000029702"/>
<evidence type="ECO:0000259" key="4">
    <source>
        <dbReference type="PROSITE" id="PS50106"/>
    </source>
</evidence>
<feature type="region of interest" description="Disordered" evidence="3">
    <location>
        <begin position="456"/>
        <end position="527"/>
    </location>
</feature>
<dbReference type="RefSeq" id="NP_001133562.1">
    <property type="nucleotide sequence ID" value="NM_001140090.1"/>
</dbReference>
<dbReference type="SUPFAM" id="SSF50156">
    <property type="entry name" value="PDZ domain-like"/>
    <property type="match status" value="4"/>
</dbReference>
<dbReference type="CDD" id="cd06768">
    <property type="entry name" value="PDZ_NHERF-like"/>
    <property type="match status" value="4"/>
</dbReference>
<dbReference type="GO" id="GO:0043495">
    <property type="term" value="F:protein-membrane adaptor activity"/>
    <property type="evidence" value="ECO:0007669"/>
    <property type="project" value="TreeGrafter"/>
</dbReference>
<dbReference type="Pfam" id="PF00595">
    <property type="entry name" value="PDZ"/>
    <property type="match status" value="4"/>
</dbReference>
<evidence type="ECO:0000313" key="6">
    <source>
        <dbReference type="Proteomes" id="UP001652741"/>
    </source>
</evidence>
<evidence type="ECO:0000256" key="3">
    <source>
        <dbReference type="SAM" id="MobiDB-lite"/>
    </source>
</evidence>
<keyword evidence="1" id="KW-0677">Repeat</keyword>
<dbReference type="GeneID" id="100195061"/>
<dbReference type="GO" id="GO:0072659">
    <property type="term" value="P:protein localization to plasma membrane"/>
    <property type="evidence" value="ECO:0007669"/>
    <property type="project" value="TreeGrafter"/>
</dbReference>
<protein>
    <submittedName>
        <fullName evidence="5 7">PDZ domain-containing protein 1</fullName>
    </submittedName>
</protein>
<reference evidence="5 7" key="2">
    <citation type="journal article" date="2010" name="BMC Genomics">
        <title>Salmo salar and Esox lucius full-length cDNA sequences reveal changes in evolutionary pressures on a post-tetraploidization genome.</title>
        <authorList>
            <person name="Leong J.S."/>
            <person name="Jantzen S.G."/>
            <person name="von Schalburg K.R."/>
            <person name="Cooper G.A."/>
            <person name="Messmer A.M."/>
            <person name="Liao N.Y."/>
            <person name="Munro S."/>
            <person name="Moore R."/>
            <person name="Holt R.A."/>
            <person name="Jones S.J."/>
            <person name="Davidson W.S."/>
            <person name="Koop B.F."/>
        </authorList>
    </citation>
    <scope>NUCLEOTIDE SEQUENCE</scope>
    <source>
        <tissue evidence="5">Brain</tissue>
    </source>
</reference>
<evidence type="ECO:0000313" key="5">
    <source>
        <dbReference type="EMBL" id="ACI33483.1"/>
    </source>
</evidence>
<reference evidence="7" key="4">
    <citation type="submission" date="2025-04" db="UniProtKB">
        <authorList>
            <consortium name="RefSeq"/>
        </authorList>
    </citation>
    <scope>IDENTIFICATION</scope>
</reference>
<dbReference type="OMA" id="ISPCLYY"/>
<gene>
    <name evidence="5" type="primary">PDZD1</name>
    <name evidence="7" type="synonym">pdzd1</name>
</gene>
<feature type="domain" description="PDZ" evidence="4">
    <location>
        <begin position="355"/>
        <end position="438"/>
    </location>
</feature>
<sequence>MAGYKPRVIVLSKKPGHSFGFFLSVEKGEDGHLIRNLEMGGPAELAGLKDGDRILRVNGTYMDEMDHSQVVDLVKESGASVTFHVLDVASYKQAKTEGVDFSDPHPKPTMNGVAGEAPKPKLCYLTKSSGGYGFSLRSVKGEVGMFMAEVNPGGVAERAGVKANDRLIEVNGENMENATHDQIVEKVKASGSRIMFLLVDEDTDKFYKNKHIRLGAWLATVKFLPLKPRIVDLFKGSDGYGYFLKAEPNKTGHFIKDIDRGSPADRAGLKEMDRLVAVEGEEVDSCSHEQVVDRIRQCGNKCCLLVVDEDTDTLYKMGGVSPLFYLEEMGFLLPASPPPSYPECVPALAPATTALLKLCKMEKTSAGYGFHLNSIQGVCGLYINEVVKGGAADRVGMKDDDIVVEVDGVNVEQSSHEQVVELIRNSGSSLVLLVAGKQAYNHFKAKGVAITPQLLTPAPTARSPSPPPSPAQRHTPAQIHTPATLEEVREEEEEEEAKPDIPLPQTRERTPSVSSAASSCLSVDERL</sequence>
<reference evidence="5" key="3">
    <citation type="submission" date="2010-08" db="EMBL/GenBank/DDBJ databases">
        <authorList>
            <consortium name="cGRASP (B.F. Koop &amp; W.S. Davidson)"/>
        </authorList>
    </citation>
    <scope>NUCLEOTIDE SEQUENCE</scope>
    <source>
        <tissue evidence="5">Brain</tissue>
    </source>
</reference>
<dbReference type="EMBL" id="BT045221">
    <property type="protein sequence ID" value="ACI33483.1"/>
    <property type="molecule type" value="mRNA"/>
</dbReference>
<evidence type="ECO:0000313" key="7">
    <source>
        <dbReference type="RefSeq" id="NP_001133562.1"/>
    </source>
</evidence>
<dbReference type="KEGG" id="sasa:100195061"/>
<dbReference type="PANTHER" id="PTHR14191:SF6">
    <property type="entry name" value="NA(+)_H(+) EXCHANGE REGULATORY COFACTOR NHE-RF3-RELATED"/>
    <property type="match status" value="1"/>
</dbReference>
<evidence type="ECO:0000256" key="1">
    <source>
        <dbReference type="ARBA" id="ARBA00022737"/>
    </source>
</evidence>
<dbReference type="InterPro" id="IPR036034">
    <property type="entry name" value="PDZ_sf"/>
</dbReference>
<dbReference type="PROSITE" id="PS50106">
    <property type="entry name" value="PDZ"/>
    <property type="match status" value="4"/>
</dbReference>
<dbReference type="AlphaFoldDB" id="B5X2F2"/>
<feature type="compositionally biased region" description="Low complexity" evidence="3">
    <location>
        <begin position="512"/>
        <end position="527"/>
    </location>
</feature>
<feature type="domain" description="PDZ" evidence="4">
    <location>
        <begin position="230"/>
        <end position="310"/>
    </location>
</feature>
<accession>B5X2F2</accession>
<keyword evidence="6" id="KW-1185">Reference proteome</keyword>
<dbReference type="SMART" id="SM00228">
    <property type="entry name" value="PDZ"/>
    <property type="match status" value="4"/>
</dbReference>
<feature type="domain" description="PDZ" evidence="4">
    <location>
        <begin position="122"/>
        <end position="202"/>
    </location>
</feature>
<dbReference type="GO" id="GO:0016324">
    <property type="term" value="C:apical plasma membrane"/>
    <property type="evidence" value="ECO:0007669"/>
    <property type="project" value="TreeGrafter"/>
</dbReference>
<comment type="similarity">
    <text evidence="2">Belongs to the NHER family.</text>
</comment>
<name>B5X2F2_SALSA</name>
<dbReference type="OrthoDB" id="10009200at2759"/>
<evidence type="ECO:0000256" key="2">
    <source>
        <dbReference type="ARBA" id="ARBA00038110"/>
    </source>
</evidence>
<dbReference type="GeneTree" id="ENSGT00950000182849"/>
<dbReference type="PANTHER" id="PTHR14191">
    <property type="entry name" value="PDZ DOMAIN CONTAINING PROTEIN"/>
    <property type="match status" value="1"/>
</dbReference>
<dbReference type="InterPro" id="IPR001478">
    <property type="entry name" value="PDZ"/>
</dbReference>